<proteinExistence type="predicted"/>
<gene>
    <name evidence="1" type="ORF">Gogos_016970</name>
</gene>
<name>A0A7J9B9F8_GOSGO</name>
<reference evidence="1 2" key="1">
    <citation type="journal article" date="2019" name="Genome Biol. Evol.">
        <title>Insights into the evolution of the New World diploid cottons (Gossypium, subgenus Houzingenia) based on genome sequencing.</title>
        <authorList>
            <person name="Grover C.E."/>
            <person name="Arick M.A. 2nd"/>
            <person name="Thrash A."/>
            <person name="Conover J.L."/>
            <person name="Sanders W.S."/>
            <person name="Peterson D.G."/>
            <person name="Frelichowski J.E."/>
            <person name="Scheffler J.A."/>
            <person name="Scheffler B.E."/>
            <person name="Wendel J.F."/>
        </authorList>
    </citation>
    <scope>NUCLEOTIDE SEQUENCE [LARGE SCALE GENOMIC DNA]</scope>
    <source>
        <strain evidence="1">5</strain>
        <tissue evidence="1">Leaf</tissue>
    </source>
</reference>
<accession>A0A7J9B9F8</accession>
<sequence>FEQISCTDKSIINLKASCHNTSGIEGKNLDEVLMIGVTFMKNGDLLMDHLENIMEKEQVNSSQTLHREISETISKFLIYE</sequence>
<dbReference type="EMBL" id="JABEZY010000001">
    <property type="protein sequence ID" value="MBA0732910.1"/>
    <property type="molecule type" value="Genomic_DNA"/>
</dbReference>
<evidence type="ECO:0000313" key="1">
    <source>
        <dbReference type="EMBL" id="MBA0732910.1"/>
    </source>
</evidence>
<protein>
    <submittedName>
        <fullName evidence="1">Uncharacterized protein</fullName>
    </submittedName>
</protein>
<comment type="caution">
    <text evidence="1">The sequence shown here is derived from an EMBL/GenBank/DDBJ whole genome shotgun (WGS) entry which is preliminary data.</text>
</comment>
<keyword evidence="2" id="KW-1185">Reference proteome</keyword>
<dbReference type="OrthoDB" id="10432628at2759"/>
<evidence type="ECO:0000313" key="2">
    <source>
        <dbReference type="Proteomes" id="UP000593579"/>
    </source>
</evidence>
<organism evidence="1 2">
    <name type="scientific">Gossypium gossypioides</name>
    <name type="common">Mexican cotton</name>
    <name type="synonym">Selera gossypioides</name>
    <dbReference type="NCBI Taxonomy" id="34282"/>
    <lineage>
        <taxon>Eukaryota</taxon>
        <taxon>Viridiplantae</taxon>
        <taxon>Streptophyta</taxon>
        <taxon>Embryophyta</taxon>
        <taxon>Tracheophyta</taxon>
        <taxon>Spermatophyta</taxon>
        <taxon>Magnoliopsida</taxon>
        <taxon>eudicotyledons</taxon>
        <taxon>Gunneridae</taxon>
        <taxon>Pentapetalae</taxon>
        <taxon>rosids</taxon>
        <taxon>malvids</taxon>
        <taxon>Malvales</taxon>
        <taxon>Malvaceae</taxon>
        <taxon>Malvoideae</taxon>
        <taxon>Gossypium</taxon>
    </lineage>
</organism>
<feature type="non-terminal residue" evidence="1">
    <location>
        <position position="80"/>
    </location>
</feature>
<dbReference type="Proteomes" id="UP000593579">
    <property type="component" value="Unassembled WGS sequence"/>
</dbReference>
<dbReference type="AlphaFoldDB" id="A0A7J9B9F8"/>